<proteinExistence type="inferred from homology"/>
<evidence type="ECO:0000313" key="7">
    <source>
        <dbReference type="EMBL" id="MET4584015.1"/>
    </source>
</evidence>
<comment type="caution">
    <text evidence="7">The sequence shown here is derived from an EMBL/GenBank/DDBJ whole genome shotgun (WGS) entry which is preliminary data.</text>
</comment>
<evidence type="ECO:0000256" key="2">
    <source>
        <dbReference type="ARBA" id="ARBA00022692"/>
    </source>
</evidence>
<protein>
    <recommendedName>
        <fullName evidence="5">Flagellar protein</fullName>
    </recommendedName>
</protein>
<feature type="region of interest" description="Disordered" evidence="6">
    <location>
        <begin position="95"/>
        <end position="119"/>
    </location>
</feature>
<dbReference type="EMBL" id="JBEPSJ010000005">
    <property type="protein sequence ID" value="MET4584015.1"/>
    <property type="molecule type" value="Genomic_DNA"/>
</dbReference>
<comment type="subcellular location">
    <subcellularLocation>
        <location evidence="5">Cell membrane</location>
    </subcellularLocation>
    <subcellularLocation>
        <location evidence="5">Bacterial flagellum basal body</location>
    </subcellularLocation>
</comment>
<keyword evidence="4 5" id="KW-0472">Membrane</keyword>
<keyword evidence="2 5" id="KW-0812">Transmembrane</keyword>
<keyword evidence="7" id="KW-0969">Cilium</keyword>
<reference evidence="7 8" key="1">
    <citation type="submission" date="2024-06" db="EMBL/GenBank/DDBJ databases">
        <title>Sorghum-associated microbial communities from plants grown in Nebraska, USA.</title>
        <authorList>
            <person name="Schachtman D."/>
        </authorList>
    </citation>
    <scope>NUCLEOTIDE SEQUENCE [LARGE SCALE GENOMIC DNA]</scope>
    <source>
        <strain evidence="7 8">2857</strain>
    </source>
</reference>
<feature type="compositionally biased region" description="Acidic residues" evidence="6">
    <location>
        <begin position="99"/>
        <end position="109"/>
    </location>
</feature>
<comment type="similarity">
    <text evidence="5">Belongs to the FliO/MopB family.</text>
</comment>
<keyword evidence="5" id="KW-0975">Bacterial flagellum</keyword>
<evidence type="ECO:0000256" key="3">
    <source>
        <dbReference type="ARBA" id="ARBA00022989"/>
    </source>
</evidence>
<keyword evidence="8" id="KW-1185">Reference proteome</keyword>
<keyword evidence="1 5" id="KW-1003">Cell membrane</keyword>
<evidence type="ECO:0000256" key="1">
    <source>
        <dbReference type="ARBA" id="ARBA00022475"/>
    </source>
</evidence>
<dbReference type="RefSeq" id="WP_354026175.1">
    <property type="nucleotide sequence ID" value="NZ_JBEPSJ010000005.1"/>
</dbReference>
<dbReference type="Proteomes" id="UP001549257">
    <property type="component" value="Unassembled WGS sequence"/>
</dbReference>
<dbReference type="InterPro" id="IPR022781">
    <property type="entry name" value="Flagellar_biosynth_FliO"/>
</dbReference>
<evidence type="ECO:0000256" key="6">
    <source>
        <dbReference type="SAM" id="MobiDB-lite"/>
    </source>
</evidence>
<evidence type="ECO:0000313" key="8">
    <source>
        <dbReference type="Proteomes" id="UP001549257"/>
    </source>
</evidence>
<accession>A0ABV2QSL0</accession>
<keyword evidence="3 5" id="KW-1133">Transmembrane helix</keyword>
<evidence type="ECO:0000256" key="5">
    <source>
        <dbReference type="RuleBase" id="RU362064"/>
    </source>
</evidence>
<sequence length="165" mass="16910">MESLVVALRVALSLAVVFGLIWYIHRRLTRGGKARLAATPITVLGKQAVGQKASVVVVDADGKRFILGVTEHSITVIHGGVAPAAAFADVLAETTPAETETDTETDADTSETPAPRPVAVAARTAAAPTETGLVAPGSRLPGALGGSILSPSTWRQAAAVLGRNR</sequence>
<feature type="compositionally biased region" description="Low complexity" evidence="6">
    <location>
        <begin position="110"/>
        <end position="119"/>
    </location>
</feature>
<evidence type="ECO:0000256" key="4">
    <source>
        <dbReference type="ARBA" id="ARBA00023136"/>
    </source>
</evidence>
<gene>
    <name evidence="7" type="ORF">ABIE21_003546</name>
</gene>
<organism evidence="7 8">
    <name type="scientific">Conyzicola nivalis</name>
    <dbReference type="NCBI Taxonomy" id="1477021"/>
    <lineage>
        <taxon>Bacteria</taxon>
        <taxon>Bacillati</taxon>
        <taxon>Actinomycetota</taxon>
        <taxon>Actinomycetes</taxon>
        <taxon>Micrococcales</taxon>
        <taxon>Microbacteriaceae</taxon>
        <taxon>Conyzicola</taxon>
    </lineage>
</organism>
<name>A0ABV2QSL0_9MICO</name>
<keyword evidence="7" id="KW-0282">Flagellum</keyword>
<dbReference type="Pfam" id="PF04347">
    <property type="entry name" value="FliO"/>
    <property type="match status" value="1"/>
</dbReference>
<dbReference type="NCBIfam" id="TIGR03500">
    <property type="entry name" value="FliO_TIGR"/>
    <property type="match status" value="1"/>
</dbReference>
<feature type="transmembrane region" description="Helical" evidence="5">
    <location>
        <begin position="6"/>
        <end position="25"/>
    </location>
</feature>
<keyword evidence="7" id="KW-0966">Cell projection</keyword>